<evidence type="ECO:0000256" key="1">
    <source>
        <dbReference type="ARBA" id="ARBA00000085"/>
    </source>
</evidence>
<evidence type="ECO:0000256" key="13">
    <source>
        <dbReference type="SAM" id="Phobius"/>
    </source>
</evidence>
<dbReference type="Proteomes" id="UP001610063">
    <property type="component" value="Unassembled WGS sequence"/>
</dbReference>
<comment type="catalytic activity">
    <reaction evidence="1">
        <text>ATP + protein L-histidine = ADP + protein N-phospho-L-histidine.</text>
        <dbReference type="EC" id="2.7.13.3"/>
    </reaction>
</comment>
<name>A0ABW7NDI5_9BACT</name>
<evidence type="ECO:0000256" key="12">
    <source>
        <dbReference type="ARBA" id="ARBA00023136"/>
    </source>
</evidence>
<dbReference type="InterPro" id="IPR050482">
    <property type="entry name" value="Sensor_HK_TwoCompSys"/>
</dbReference>
<dbReference type="Pfam" id="PF07730">
    <property type="entry name" value="HisKA_3"/>
    <property type="match status" value="1"/>
</dbReference>
<feature type="domain" description="Histidine kinase" evidence="14">
    <location>
        <begin position="396"/>
        <end position="594"/>
    </location>
</feature>
<dbReference type="SMART" id="SM00387">
    <property type="entry name" value="HATPase_c"/>
    <property type="match status" value="1"/>
</dbReference>
<evidence type="ECO:0000256" key="3">
    <source>
        <dbReference type="ARBA" id="ARBA00012438"/>
    </source>
</evidence>
<protein>
    <recommendedName>
        <fullName evidence="3">histidine kinase</fullName>
        <ecNumber evidence="3">2.7.13.3</ecNumber>
    </recommendedName>
</protein>
<dbReference type="PANTHER" id="PTHR24421:SF10">
    <property type="entry name" value="NITRATE_NITRITE SENSOR PROTEIN NARQ"/>
    <property type="match status" value="1"/>
</dbReference>
<sequence length="596" mass="68120">MAKLRFKRLGLFYLIALGCIALSIVVSQILIQTSINRQQDDAHVINVAGRQRMLSQKISKLALKIEHQKGEQLQNTMALREALALWKQSHEGLQFGDAELGLSGANSSIIMEMFETISPHYEAIYQNAQDLLSLPPDHDDSTALLRADYVSTILAHESTFLEGMDKIVFQYDEEAQKKVRELKETEYFLLVISLLIIIIELIFIFRPLARSVRATVQDLMASEESSRKMTRELSKLYEELGKSYQDLEAVNLEPESPSLYASMSAQGEFTYLAPRFLHMMEYEETEPPKTFQQLLKSSGYKDDFIKGLMQLLQESKNWTGEIRLITEPGDFCWVETFLIPIVITGEIKMISHDITEFKEAKIRSRELNRERIEKSVKEQQYRSVLILEGQEEERKRLSRELHDGVGQMLSAMKLLLESFAPSSNPMKMRLEDAKSLMKSIIQEVRRVSFNLTPSSLDDFGLVPAIKKFCDEINSVTKAKVEFVNETRFINRLESTIETNLYRIIQESVNNALKYAKATHITVRFSHNINSLNILIEDDGKGFDYDRLGSSGHFEKAGHGIFNMKERTSYIGGSFNLTTELGKGTKIFITLSLDKND</sequence>
<keyword evidence="16" id="KW-1185">Reference proteome</keyword>
<gene>
    <name evidence="15" type="ORF">ACHKAR_19640</name>
</gene>
<keyword evidence="10 13" id="KW-1133">Transmembrane helix</keyword>
<dbReference type="Gene3D" id="1.20.5.1930">
    <property type="match status" value="1"/>
</dbReference>
<evidence type="ECO:0000256" key="4">
    <source>
        <dbReference type="ARBA" id="ARBA00022553"/>
    </source>
</evidence>
<dbReference type="InterPro" id="IPR005467">
    <property type="entry name" value="His_kinase_dom"/>
</dbReference>
<comment type="subcellular location">
    <subcellularLocation>
        <location evidence="2">Membrane</location>
        <topology evidence="2">Multi-pass membrane protein</topology>
    </subcellularLocation>
</comment>
<proteinExistence type="predicted"/>
<dbReference type="RefSeq" id="WP_395419082.1">
    <property type="nucleotide sequence ID" value="NZ_JBIPKE010000020.1"/>
</dbReference>
<dbReference type="InterPro" id="IPR003594">
    <property type="entry name" value="HATPase_dom"/>
</dbReference>
<evidence type="ECO:0000256" key="2">
    <source>
        <dbReference type="ARBA" id="ARBA00004141"/>
    </source>
</evidence>
<dbReference type="EMBL" id="JBIPKE010000020">
    <property type="protein sequence ID" value="MFH6985675.1"/>
    <property type="molecule type" value="Genomic_DNA"/>
</dbReference>
<evidence type="ECO:0000256" key="5">
    <source>
        <dbReference type="ARBA" id="ARBA00022679"/>
    </source>
</evidence>
<dbReference type="CDD" id="cd16917">
    <property type="entry name" value="HATPase_UhpB-NarQ-NarX-like"/>
    <property type="match status" value="1"/>
</dbReference>
<keyword evidence="7" id="KW-0547">Nucleotide-binding</keyword>
<evidence type="ECO:0000256" key="10">
    <source>
        <dbReference type="ARBA" id="ARBA00022989"/>
    </source>
</evidence>
<keyword evidence="11" id="KW-0902">Two-component regulatory system</keyword>
<organism evidence="15 16">
    <name type="scientific">Marinoscillum luteum</name>
    <dbReference type="NCBI Taxonomy" id="861051"/>
    <lineage>
        <taxon>Bacteria</taxon>
        <taxon>Pseudomonadati</taxon>
        <taxon>Bacteroidota</taxon>
        <taxon>Cytophagia</taxon>
        <taxon>Cytophagales</taxon>
        <taxon>Reichenbachiellaceae</taxon>
        <taxon>Marinoscillum</taxon>
    </lineage>
</organism>
<keyword evidence="8" id="KW-0418">Kinase</keyword>
<evidence type="ECO:0000256" key="9">
    <source>
        <dbReference type="ARBA" id="ARBA00022840"/>
    </source>
</evidence>
<keyword evidence="12 13" id="KW-0472">Membrane</keyword>
<dbReference type="Pfam" id="PF13675">
    <property type="entry name" value="PilJ"/>
    <property type="match status" value="1"/>
</dbReference>
<keyword evidence="9" id="KW-0067">ATP-binding</keyword>
<accession>A0ABW7NDI5</accession>
<dbReference type="InterPro" id="IPR000014">
    <property type="entry name" value="PAS"/>
</dbReference>
<dbReference type="Gene3D" id="3.30.565.10">
    <property type="entry name" value="Histidine kinase-like ATPase, C-terminal domain"/>
    <property type="match status" value="1"/>
</dbReference>
<keyword evidence="5" id="KW-0808">Transferase</keyword>
<dbReference type="Pfam" id="PF02518">
    <property type="entry name" value="HATPase_c"/>
    <property type="match status" value="1"/>
</dbReference>
<dbReference type="PANTHER" id="PTHR24421">
    <property type="entry name" value="NITRATE/NITRITE SENSOR PROTEIN NARX-RELATED"/>
    <property type="match status" value="1"/>
</dbReference>
<evidence type="ECO:0000259" key="14">
    <source>
        <dbReference type="PROSITE" id="PS50109"/>
    </source>
</evidence>
<evidence type="ECO:0000256" key="11">
    <source>
        <dbReference type="ARBA" id="ARBA00023012"/>
    </source>
</evidence>
<dbReference type="PROSITE" id="PS50109">
    <property type="entry name" value="HIS_KIN"/>
    <property type="match status" value="1"/>
</dbReference>
<dbReference type="PROSITE" id="PS51257">
    <property type="entry name" value="PROKAR_LIPOPROTEIN"/>
    <property type="match status" value="1"/>
</dbReference>
<keyword evidence="6 13" id="KW-0812">Transmembrane</keyword>
<evidence type="ECO:0000313" key="15">
    <source>
        <dbReference type="EMBL" id="MFH6985675.1"/>
    </source>
</evidence>
<evidence type="ECO:0000256" key="7">
    <source>
        <dbReference type="ARBA" id="ARBA00022741"/>
    </source>
</evidence>
<dbReference type="CDD" id="cd00130">
    <property type="entry name" value="PAS"/>
    <property type="match status" value="1"/>
</dbReference>
<evidence type="ECO:0000313" key="16">
    <source>
        <dbReference type="Proteomes" id="UP001610063"/>
    </source>
</evidence>
<feature type="transmembrane region" description="Helical" evidence="13">
    <location>
        <begin position="187"/>
        <end position="205"/>
    </location>
</feature>
<comment type="caution">
    <text evidence="15">The sequence shown here is derived from an EMBL/GenBank/DDBJ whole genome shotgun (WGS) entry which is preliminary data.</text>
</comment>
<dbReference type="InterPro" id="IPR029095">
    <property type="entry name" value="NarX-like_N"/>
</dbReference>
<dbReference type="InterPro" id="IPR036890">
    <property type="entry name" value="HATPase_C_sf"/>
</dbReference>
<dbReference type="EC" id="2.7.13.3" evidence="3"/>
<dbReference type="SUPFAM" id="SSF55874">
    <property type="entry name" value="ATPase domain of HSP90 chaperone/DNA topoisomerase II/histidine kinase"/>
    <property type="match status" value="1"/>
</dbReference>
<keyword evidence="4" id="KW-0597">Phosphoprotein</keyword>
<reference evidence="15 16" key="1">
    <citation type="journal article" date="2013" name="Int. J. Syst. Evol. Microbiol.">
        <title>Marinoscillum luteum sp. nov., isolated from marine sediment.</title>
        <authorList>
            <person name="Cha I.T."/>
            <person name="Park S.J."/>
            <person name="Kim S.J."/>
            <person name="Kim J.G."/>
            <person name="Jung M.Y."/>
            <person name="Shin K.S."/>
            <person name="Kwon K.K."/>
            <person name="Yang S.H."/>
            <person name="Seo Y.S."/>
            <person name="Rhee S.K."/>
        </authorList>
    </citation>
    <scope>NUCLEOTIDE SEQUENCE [LARGE SCALE GENOMIC DNA]</scope>
    <source>
        <strain evidence="15 16">KCTC 23939</strain>
    </source>
</reference>
<dbReference type="Gene3D" id="3.30.450.20">
    <property type="entry name" value="PAS domain"/>
    <property type="match status" value="1"/>
</dbReference>
<dbReference type="InterPro" id="IPR011712">
    <property type="entry name" value="Sig_transdc_His_kin_sub3_dim/P"/>
</dbReference>
<evidence type="ECO:0000256" key="6">
    <source>
        <dbReference type="ARBA" id="ARBA00022692"/>
    </source>
</evidence>
<dbReference type="SUPFAM" id="SSF55785">
    <property type="entry name" value="PYP-like sensor domain (PAS domain)"/>
    <property type="match status" value="1"/>
</dbReference>
<evidence type="ECO:0000256" key="8">
    <source>
        <dbReference type="ARBA" id="ARBA00022777"/>
    </source>
</evidence>
<dbReference type="InterPro" id="IPR035965">
    <property type="entry name" value="PAS-like_dom_sf"/>
</dbReference>